<keyword evidence="2" id="KW-1185">Reference proteome</keyword>
<sequence length="340" mass="36120" precursor="true">MKTIDERGSGTRIALRVLTPVLIAGAFAGLAGATEVAAATAPPAAVKAASAHLTQGFDLRNLSSHTITLTGIDGAGKADGAPRIGSVLRPGDAIHYEKVFWFGNTPKTILTFNESGSDGSVRVFQIELWVDSFLNSPSIMMPGSDGRIGDIEVQGLGYTAKSVSFVDRFGSAPIEVPAADKQRQADLLNRLCADGLASCTFRTTSTEPGAVLVDRKHSEVNLLDAAYPLTITDGFTFTAATNVEASVSGKVTLFGLVDTTLSAKYGKSWSEANTGTVSRTIPVKPGYRGYIELQQPTIRQHGDFTVTMGNTTWILTGVYFDIPDMAQHRDVVVGQEKYVG</sequence>
<dbReference type="eggNOG" id="ENOG5034BV6">
    <property type="taxonomic scope" value="Bacteria"/>
</dbReference>
<dbReference type="RefSeq" id="WP_015746139.1">
    <property type="nucleotide sequence ID" value="NC_013235.1"/>
</dbReference>
<accession>C8X9F5</accession>
<gene>
    <name evidence="1" type="ordered locus">Namu_0812</name>
</gene>
<dbReference type="OrthoDB" id="5124470at2"/>
<dbReference type="AlphaFoldDB" id="C8X9F5"/>
<name>C8X9F5_NAKMY</name>
<dbReference type="Proteomes" id="UP000002218">
    <property type="component" value="Chromosome"/>
</dbReference>
<dbReference type="HOGENOM" id="CLU_815922_0_0_11"/>
<dbReference type="EMBL" id="CP001737">
    <property type="protein sequence ID" value="ACV77223.1"/>
    <property type="molecule type" value="Genomic_DNA"/>
</dbReference>
<dbReference type="KEGG" id="nml:Namu_0812"/>
<reference evidence="2" key="1">
    <citation type="submission" date="2009-09" db="EMBL/GenBank/DDBJ databases">
        <title>The complete genome of Nakamurella multipartita DSM 44233.</title>
        <authorList>
            <consortium name="US DOE Joint Genome Institute (JGI-PGF)"/>
            <person name="Lucas S."/>
            <person name="Copeland A."/>
            <person name="Lapidus A."/>
            <person name="Glavina del Rio T."/>
            <person name="Dalin E."/>
            <person name="Tice H."/>
            <person name="Bruce D."/>
            <person name="Goodwin L."/>
            <person name="Pitluck S."/>
            <person name="Kyrpides N."/>
            <person name="Mavromatis K."/>
            <person name="Ivanova N."/>
            <person name="Ovchinnikova G."/>
            <person name="Sims D."/>
            <person name="Meincke L."/>
            <person name="Brettin T."/>
            <person name="Detter J.C."/>
            <person name="Han C."/>
            <person name="Larimer F."/>
            <person name="Land M."/>
            <person name="Hauser L."/>
            <person name="Markowitz V."/>
            <person name="Cheng J.-F."/>
            <person name="Hugenholtz P."/>
            <person name="Woyke T."/>
            <person name="Wu D."/>
            <person name="Klenk H.-P."/>
            <person name="Eisen J.A."/>
        </authorList>
    </citation>
    <scope>NUCLEOTIDE SEQUENCE [LARGE SCALE GENOMIC DNA]</scope>
    <source>
        <strain evidence="2">ATCC 700099 / DSM 44233 / CIP 104796 / JCM 9543 / NBRC 105858 / Y-104</strain>
    </source>
</reference>
<proteinExistence type="predicted"/>
<organism evidence="1 2">
    <name type="scientific">Nakamurella multipartita (strain ATCC 700099 / DSM 44233 / CIP 104796 / JCM 9543 / NBRC 105858 / Y-104)</name>
    <name type="common">Microsphaera multipartita</name>
    <dbReference type="NCBI Taxonomy" id="479431"/>
    <lineage>
        <taxon>Bacteria</taxon>
        <taxon>Bacillati</taxon>
        <taxon>Actinomycetota</taxon>
        <taxon>Actinomycetes</taxon>
        <taxon>Nakamurellales</taxon>
        <taxon>Nakamurellaceae</taxon>
        <taxon>Nakamurella</taxon>
    </lineage>
</organism>
<dbReference type="InParanoid" id="C8X9F5"/>
<reference evidence="1 2" key="2">
    <citation type="journal article" date="2010" name="Stand. Genomic Sci.">
        <title>Complete genome sequence of Nakamurella multipartita type strain (Y-104).</title>
        <authorList>
            <person name="Tice H."/>
            <person name="Mayilraj S."/>
            <person name="Sims D."/>
            <person name="Lapidus A."/>
            <person name="Nolan M."/>
            <person name="Lucas S."/>
            <person name="Glavina Del Rio T."/>
            <person name="Copeland A."/>
            <person name="Cheng J.F."/>
            <person name="Meincke L."/>
            <person name="Bruce D."/>
            <person name="Goodwin L."/>
            <person name="Pitluck S."/>
            <person name="Ivanova N."/>
            <person name="Mavromatis K."/>
            <person name="Ovchinnikova G."/>
            <person name="Pati A."/>
            <person name="Chen A."/>
            <person name="Palaniappan K."/>
            <person name="Land M."/>
            <person name="Hauser L."/>
            <person name="Chang Y.J."/>
            <person name="Jeffries C.D."/>
            <person name="Detter J.C."/>
            <person name="Brettin T."/>
            <person name="Rohde M."/>
            <person name="Goker M."/>
            <person name="Bristow J."/>
            <person name="Eisen J.A."/>
            <person name="Markowitz V."/>
            <person name="Hugenholtz P."/>
            <person name="Kyrpides N.C."/>
            <person name="Klenk H.P."/>
            <person name="Chen F."/>
        </authorList>
    </citation>
    <scope>NUCLEOTIDE SEQUENCE [LARGE SCALE GENOMIC DNA]</scope>
    <source>
        <strain evidence="2">ATCC 700099 / DSM 44233 / CIP 104796 / JCM 9543 / NBRC 105858 / Y-104</strain>
    </source>
</reference>
<evidence type="ECO:0000313" key="2">
    <source>
        <dbReference type="Proteomes" id="UP000002218"/>
    </source>
</evidence>
<dbReference type="STRING" id="479431.Namu_0812"/>
<protein>
    <submittedName>
        <fullName evidence="1">Uncharacterized protein</fullName>
    </submittedName>
</protein>
<evidence type="ECO:0000313" key="1">
    <source>
        <dbReference type="EMBL" id="ACV77223.1"/>
    </source>
</evidence>